<evidence type="ECO:0000313" key="7">
    <source>
        <dbReference type="EMBL" id="QDS67984.1"/>
    </source>
</evidence>
<feature type="compositionally biased region" description="Polar residues" evidence="5">
    <location>
        <begin position="8"/>
        <end position="35"/>
    </location>
</feature>
<dbReference type="PANTHER" id="PTHR47424:SF15">
    <property type="entry name" value="ZN(II)2CYS6 TRANSCRIPTION FACTOR (EUROFUNG)"/>
    <property type="match status" value="1"/>
</dbReference>
<dbReference type="PROSITE" id="PS50048">
    <property type="entry name" value="ZN2_CY6_FUNGAL_2"/>
    <property type="match status" value="1"/>
</dbReference>
<dbReference type="InterPro" id="IPR036864">
    <property type="entry name" value="Zn2-C6_fun-type_DNA-bd_sf"/>
</dbReference>
<dbReference type="Pfam" id="PF04082">
    <property type="entry name" value="Fungal_trans"/>
    <property type="match status" value="1"/>
</dbReference>
<keyword evidence="8" id="KW-1185">Reference proteome</keyword>
<name>A0A517KX72_9PEZI</name>
<evidence type="ECO:0000259" key="6">
    <source>
        <dbReference type="PROSITE" id="PS50048"/>
    </source>
</evidence>
<keyword evidence="1" id="KW-0479">Metal-binding</keyword>
<dbReference type="CDD" id="cd12148">
    <property type="entry name" value="fungal_TF_MHR"/>
    <property type="match status" value="1"/>
</dbReference>
<evidence type="ECO:0000256" key="1">
    <source>
        <dbReference type="ARBA" id="ARBA00022723"/>
    </source>
</evidence>
<feature type="domain" description="Zn(2)-C6 fungal-type" evidence="6">
    <location>
        <begin position="67"/>
        <end position="96"/>
    </location>
</feature>
<protein>
    <recommendedName>
        <fullName evidence="6">Zn(2)-C6 fungal-type domain-containing protein</fullName>
    </recommendedName>
</protein>
<dbReference type="CDD" id="cd00067">
    <property type="entry name" value="GAL4"/>
    <property type="match status" value="1"/>
</dbReference>
<proteinExistence type="predicted"/>
<dbReference type="AlphaFoldDB" id="A0A517KX72"/>
<keyword evidence="4" id="KW-0539">Nucleus</keyword>
<dbReference type="SMART" id="SM00906">
    <property type="entry name" value="Fungal_trans"/>
    <property type="match status" value="1"/>
</dbReference>
<organism evidence="7 8">
    <name type="scientific">Venturia effusa</name>
    <dbReference type="NCBI Taxonomy" id="50376"/>
    <lineage>
        <taxon>Eukaryota</taxon>
        <taxon>Fungi</taxon>
        <taxon>Dikarya</taxon>
        <taxon>Ascomycota</taxon>
        <taxon>Pezizomycotina</taxon>
        <taxon>Dothideomycetes</taxon>
        <taxon>Pleosporomycetidae</taxon>
        <taxon>Venturiales</taxon>
        <taxon>Venturiaceae</taxon>
        <taxon>Venturia</taxon>
    </lineage>
</organism>
<dbReference type="GO" id="GO:0005634">
    <property type="term" value="C:nucleus"/>
    <property type="evidence" value="ECO:0007669"/>
    <property type="project" value="TreeGrafter"/>
</dbReference>
<dbReference type="GO" id="GO:0000435">
    <property type="term" value="P:positive regulation of transcription from RNA polymerase II promoter by galactose"/>
    <property type="evidence" value="ECO:0007669"/>
    <property type="project" value="TreeGrafter"/>
</dbReference>
<reference evidence="7 8" key="1">
    <citation type="submission" date="2019-07" db="EMBL/GenBank/DDBJ databases">
        <title>Finished genome of Venturia effusa.</title>
        <authorList>
            <person name="Young C.A."/>
            <person name="Cox M.P."/>
            <person name="Ganley A.R.D."/>
            <person name="David W.J."/>
        </authorList>
    </citation>
    <scope>NUCLEOTIDE SEQUENCE [LARGE SCALE GENOMIC DNA]</scope>
    <source>
        <strain evidence="8">albino</strain>
    </source>
</reference>
<dbReference type="GO" id="GO:0000978">
    <property type="term" value="F:RNA polymerase II cis-regulatory region sequence-specific DNA binding"/>
    <property type="evidence" value="ECO:0007669"/>
    <property type="project" value="TreeGrafter"/>
</dbReference>
<feature type="region of interest" description="Disordered" evidence="5">
    <location>
        <begin position="1"/>
        <end position="60"/>
    </location>
</feature>
<dbReference type="EMBL" id="CP042185">
    <property type="protein sequence ID" value="QDS67984.1"/>
    <property type="molecule type" value="Genomic_DNA"/>
</dbReference>
<evidence type="ECO:0000256" key="3">
    <source>
        <dbReference type="ARBA" id="ARBA00023163"/>
    </source>
</evidence>
<dbReference type="STRING" id="50376.A0A517KX72"/>
<dbReference type="SUPFAM" id="SSF57701">
    <property type="entry name" value="Zn2/Cys6 DNA-binding domain"/>
    <property type="match status" value="1"/>
</dbReference>
<evidence type="ECO:0000256" key="2">
    <source>
        <dbReference type="ARBA" id="ARBA00023015"/>
    </source>
</evidence>
<dbReference type="GO" id="GO:0006351">
    <property type="term" value="P:DNA-templated transcription"/>
    <property type="evidence" value="ECO:0007669"/>
    <property type="project" value="InterPro"/>
</dbReference>
<dbReference type="OrthoDB" id="2571985at2759"/>
<evidence type="ECO:0000256" key="4">
    <source>
        <dbReference type="ARBA" id="ARBA00023242"/>
    </source>
</evidence>
<gene>
    <name evidence="7" type="ORF">FKW77_009220</name>
</gene>
<sequence>MFCRQAIPPSSNAGSKGNLSRLTPLSQRHQNQSESYDIKVPPDNGLAKMPSSASERKTSRRPRAVQACNLCRAKKYKCDGNLPCVHCNRQGVDCVYQGAPKQHDVGHYSVAYAKNLERRLVAAEAALLSQGLYLNADHEPCRVDADRQKNDQSKFKEQFATPESLNAGYADINHPAQNSDEASEHGTIEAETINNEVMDINLTTMGFEYHGQTSSIAFLERLRRFTEPTLPVVGNMPPAITSLVSSISDRSLVTELHNDAFIDHKEIPSWIVEPYNNEEFYPLQAYTFLEAYFAAQHCIHPIVDKEEIMLRSRKLWDGQSQAVERSHKAVYFAILALGALTRTWNEPNLGGKGRYEWTLLLFRKAEAALGRPGSFPNMTTVQALFILAKVCQVQLDLNLAYTYLGMGIRAALTCGINRLTVFRVKDFPQDSKTLQVARTWWALYGLEIELSFALGRPDTLGLDFYHNRPVPKLNNSETDMIRATLDLSRVIRDVTARVHHNAVKLTERLVQASKLEHDLYEWLAQLPEQIRPTTGTDVLNSGSIHDQQWTRLQRFVLNIRYLHVKMVLFHPFFQLATKASSKSKLSPGLIEAAEKCVESAVMMIRVIHDTYRTHHFMRTWYYNTVYLSFGMSVLLVYELKKPFPCRWDYDLLLYIEQSLDALETMKECRVALKTASFAREFLDKLRIQQSNAPSLVPDNDQAMMMDLPDLWSGVPAFNELFPDYIGDLEDYAELSLFDQAFIDPNPGIENPIV</sequence>
<dbReference type="SMART" id="SM00066">
    <property type="entry name" value="GAL4"/>
    <property type="match status" value="1"/>
</dbReference>
<dbReference type="GO" id="GO:0000981">
    <property type="term" value="F:DNA-binding transcription factor activity, RNA polymerase II-specific"/>
    <property type="evidence" value="ECO:0007669"/>
    <property type="project" value="InterPro"/>
</dbReference>
<dbReference type="GO" id="GO:0008270">
    <property type="term" value="F:zinc ion binding"/>
    <property type="evidence" value="ECO:0007669"/>
    <property type="project" value="InterPro"/>
</dbReference>
<accession>A0A517KX72</accession>
<dbReference type="InterPro" id="IPR007219">
    <property type="entry name" value="XnlR_reg_dom"/>
</dbReference>
<dbReference type="PANTHER" id="PTHR47424">
    <property type="entry name" value="REGULATORY PROTEIN GAL4"/>
    <property type="match status" value="1"/>
</dbReference>
<dbReference type="Proteomes" id="UP000316270">
    <property type="component" value="Chromosome 1"/>
</dbReference>
<keyword evidence="2" id="KW-0805">Transcription regulation</keyword>
<evidence type="ECO:0000256" key="5">
    <source>
        <dbReference type="SAM" id="MobiDB-lite"/>
    </source>
</evidence>
<dbReference type="Pfam" id="PF00172">
    <property type="entry name" value="Zn_clus"/>
    <property type="match status" value="1"/>
</dbReference>
<evidence type="ECO:0000313" key="8">
    <source>
        <dbReference type="Proteomes" id="UP000316270"/>
    </source>
</evidence>
<dbReference type="InterPro" id="IPR051127">
    <property type="entry name" value="Fungal_SecMet_Regulators"/>
</dbReference>
<keyword evidence="3" id="KW-0804">Transcription</keyword>
<dbReference type="Gene3D" id="4.10.240.10">
    <property type="entry name" value="Zn(2)-C6 fungal-type DNA-binding domain"/>
    <property type="match status" value="1"/>
</dbReference>
<dbReference type="PROSITE" id="PS00463">
    <property type="entry name" value="ZN2_CY6_FUNGAL_1"/>
    <property type="match status" value="1"/>
</dbReference>
<dbReference type="InterPro" id="IPR001138">
    <property type="entry name" value="Zn2Cys6_DnaBD"/>
</dbReference>